<keyword evidence="2" id="KW-1185">Reference proteome</keyword>
<dbReference type="Proteomes" id="UP001566476">
    <property type="component" value="Unassembled WGS sequence"/>
</dbReference>
<dbReference type="RefSeq" id="WP_370719474.1">
    <property type="nucleotide sequence ID" value="NZ_JBGGTQ010000006.1"/>
</dbReference>
<evidence type="ECO:0000313" key="1">
    <source>
        <dbReference type="EMBL" id="MEZ0493225.1"/>
    </source>
</evidence>
<organism evidence="1 2">
    <name type="scientific">Kineococcus mangrovi</name>
    <dbReference type="NCBI Taxonomy" id="1660183"/>
    <lineage>
        <taxon>Bacteria</taxon>
        <taxon>Bacillati</taxon>
        <taxon>Actinomycetota</taxon>
        <taxon>Actinomycetes</taxon>
        <taxon>Kineosporiales</taxon>
        <taxon>Kineosporiaceae</taxon>
        <taxon>Kineococcus</taxon>
    </lineage>
</organism>
<comment type="caution">
    <text evidence="1">The sequence shown here is derived from an EMBL/GenBank/DDBJ whole genome shotgun (WGS) entry which is preliminary data.</text>
</comment>
<reference evidence="1 2" key="1">
    <citation type="submission" date="2024-07" db="EMBL/GenBank/DDBJ databases">
        <authorList>
            <person name="Thanompreechachai J."/>
            <person name="Duangmal K."/>
        </authorList>
    </citation>
    <scope>NUCLEOTIDE SEQUENCE [LARGE SCALE GENOMIC DNA]</scope>
    <source>
        <strain evidence="1 2">TBRC 1896</strain>
    </source>
</reference>
<gene>
    <name evidence="1" type="ORF">AB2L28_13365</name>
</gene>
<evidence type="ECO:0000313" key="2">
    <source>
        <dbReference type="Proteomes" id="UP001566476"/>
    </source>
</evidence>
<dbReference type="EMBL" id="JBGGTQ010000006">
    <property type="protein sequence ID" value="MEZ0493225.1"/>
    <property type="molecule type" value="Genomic_DNA"/>
</dbReference>
<name>A0ABV4I5E3_9ACTN</name>
<sequence>MARRGRRRHRRRDGAVEVAEGAADVVDLFSLVWTVVKLPFKVVKAVLDVLD</sequence>
<proteinExistence type="predicted"/>
<accession>A0ABV4I5E3</accession>
<protein>
    <submittedName>
        <fullName evidence="1">Uncharacterized protein</fullName>
    </submittedName>
</protein>